<keyword evidence="2" id="KW-1185">Reference proteome</keyword>
<dbReference type="Proteomes" id="UP000006315">
    <property type="component" value="Unassembled WGS sequence"/>
</dbReference>
<comment type="caution">
    <text evidence="1">The sequence shown here is derived from an EMBL/GenBank/DDBJ whole genome shotgun (WGS) entry which is preliminary data.</text>
</comment>
<proteinExistence type="predicted"/>
<gene>
    <name evidence="1" type="ORF">BAZO_00800</name>
</gene>
<dbReference type="STRING" id="1131731.BAZO_00800"/>
<dbReference type="RefSeq" id="WP_003329267.1">
    <property type="nucleotide sequence ID" value="NZ_AJLR01000007.1"/>
</dbReference>
<dbReference type="PATRIC" id="fig|1131731.3.peg.167"/>
<dbReference type="EMBL" id="AJLR01000007">
    <property type="protein sequence ID" value="EKN70777.1"/>
    <property type="molecule type" value="Genomic_DNA"/>
</dbReference>
<dbReference type="AlphaFoldDB" id="K6DE10"/>
<name>K6DE10_SCHAZ</name>
<accession>K6DE10</accession>
<reference evidence="1 2" key="1">
    <citation type="journal article" date="2012" name="Front. Microbiol.">
        <title>Redundancy and modularity in membrane-associated dissimilatory nitrate reduction in Bacillus.</title>
        <authorList>
            <person name="Heylen K."/>
            <person name="Keltjens J."/>
        </authorList>
    </citation>
    <scope>NUCLEOTIDE SEQUENCE [LARGE SCALE GENOMIC DNA]</scope>
    <source>
        <strain evidence="1 2">LMG 9581</strain>
    </source>
</reference>
<sequence length="391" mass="45450">MFSVMDSVRKEHEMEGNKNKDQKNNFTGIATLKEGLSALKVAELQDIRKKLQIKNISSLKKAELIQYLAEGIPLLLRIIISQFDERRLFLIKSIIANDGVISAKNIEIEEMEYFYKTGFMFTSFQNGNPVVMVPLELLPSLEELVQDETILVDVKRNTEWIKITRGLLYYYGTVPHDKLVDLVEKYTPIRLDFLAFNYVIFDAMEYYQEIFIDRYGYSYWEVMDPLVILEEQASRGNIDYYSFSRKQLLEAGETNYVEHPKGYSQLLSLFTKEYRMPQEEAVALIEDCIIHVKMGIQPSQLLQHLQMQLTFESLEAVQRLMDVVVTLMNNTRQWYLKGYTSEELFKQEKNSLLPLPNKKGEVISLQTRQKIGRNDPCPCGSGKKFKKCCGN</sequence>
<evidence type="ECO:0000313" key="1">
    <source>
        <dbReference type="EMBL" id="EKN70777.1"/>
    </source>
</evidence>
<dbReference type="SUPFAM" id="SSF103642">
    <property type="entry name" value="Sec-C motif"/>
    <property type="match status" value="1"/>
</dbReference>
<dbReference type="PANTHER" id="PTHR33747">
    <property type="entry name" value="UPF0225 PROTEIN SCO1677"/>
    <property type="match status" value="1"/>
</dbReference>
<dbReference type="GeneID" id="89468921"/>
<dbReference type="InterPro" id="IPR004027">
    <property type="entry name" value="SEC_C_motif"/>
</dbReference>
<evidence type="ECO:0000313" key="2">
    <source>
        <dbReference type="Proteomes" id="UP000006315"/>
    </source>
</evidence>
<dbReference type="Pfam" id="PF02810">
    <property type="entry name" value="SEC-C"/>
    <property type="match status" value="1"/>
</dbReference>
<dbReference type="PANTHER" id="PTHR33747:SF1">
    <property type="entry name" value="ADENYLATE CYCLASE-ASSOCIATED CAP C-TERMINAL DOMAIN-CONTAINING PROTEIN"/>
    <property type="match status" value="1"/>
</dbReference>
<organism evidence="1 2">
    <name type="scientific">Schinkia azotoformans LMG 9581</name>
    <dbReference type="NCBI Taxonomy" id="1131731"/>
    <lineage>
        <taxon>Bacteria</taxon>
        <taxon>Bacillati</taxon>
        <taxon>Bacillota</taxon>
        <taxon>Bacilli</taxon>
        <taxon>Bacillales</taxon>
        <taxon>Bacillaceae</taxon>
        <taxon>Calidifontibacillus/Schinkia group</taxon>
        <taxon>Schinkia</taxon>
    </lineage>
</organism>
<protein>
    <submittedName>
        <fullName evidence="1">SecC motif containing protein</fullName>
    </submittedName>
</protein>
<dbReference type="Gene3D" id="3.10.450.50">
    <property type="match status" value="1"/>
</dbReference>